<dbReference type="Proteomes" id="UP001501565">
    <property type="component" value="Unassembled WGS sequence"/>
</dbReference>
<organism evidence="1 2">
    <name type="scientific">Litoribacillus peritrichatus</name>
    <dbReference type="NCBI Taxonomy" id="718191"/>
    <lineage>
        <taxon>Bacteria</taxon>
        <taxon>Pseudomonadati</taxon>
        <taxon>Pseudomonadota</taxon>
        <taxon>Gammaproteobacteria</taxon>
        <taxon>Oceanospirillales</taxon>
        <taxon>Oceanospirillaceae</taxon>
        <taxon>Litoribacillus</taxon>
    </lineage>
</organism>
<gene>
    <name evidence="1" type="ORF">GCM10022277_08330</name>
</gene>
<protein>
    <submittedName>
        <fullName evidence="1">Uncharacterized protein</fullName>
    </submittedName>
</protein>
<sequence length="146" mass="16985">MEIDQIIQKFESRDKHQILDAVWLLLDCTDRDFMFELLPHLPQFHKKVKAVDLGGVFYQNSKHFDLAMAYVKHVCDGGCHCFIYKSTSLFNPIPQEKKGHLTILSTSDNIELYQVNFEVECSYCNKRFGVTEVHGGHVPWYQWCAA</sequence>
<proteinExistence type="predicted"/>
<dbReference type="RefSeq" id="WP_344795787.1">
    <property type="nucleotide sequence ID" value="NZ_BAABBN010000004.1"/>
</dbReference>
<name>A0ABP7MAB3_9GAMM</name>
<reference evidence="2" key="1">
    <citation type="journal article" date="2019" name="Int. J. Syst. Evol. Microbiol.">
        <title>The Global Catalogue of Microorganisms (GCM) 10K type strain sequencing project: providing services to taxonomists for standard genome sequencing and annotation.</title>
        <authorList>
            <consortium name="The Broad Institute Genomics Platform"/>
            <consortium name="The Broad Institute Genome Sequencing Center for Infectious Disease"/>
            <person name="Wu L."/>
            <person name="Ma J."/>
        </authorList>
    </citation>
    <scope>NUCLEOTIDE SEQUENCE [LARGE SCALE GENOMIC DNA]</scope>
    <source>
        <strain evidence="2">JCM 17551</strain>
    </source>
</reference>
<dbReference type="EMBL" id="BAABBN010000004">
    <property type="protein sequence ID" value="GAA3915983.1"/>
    <property type="molecule type" value="Genomic_DNA"/>
</dbReference>
<evidence type="ECO:0000313" key="2">
    <source>
        <dbReference type="Proteomes" id="UP001501565"/>
    </source>
</evidence>
<accession>A0ABP7MAB3</accession>
<evidence type="ECO:0000313" key="1">
    <source>
        <dbReference type="EMBL" id="GAA3915983.1"/>
    </source>
</evidence>
<comment type="caution">
    <text evidence="1">The sequence shown here is derived from an EMBL/GenBank/DDBJ whole genome shotgun (WGS) entry which is preliminary data.</text>
</comment>
<keyword evidence="2" id="KW-1185">Reference proteome</keyword>